<proteinExistence type="predicted"/>
<dbReference type="Pfam" id="PF00668">
    <property type="entry name" value="Condensation"/>
    <property type="match status" value="1"/>
</dbReference>
<dbReference type="InterPro" id="IPR001242">
    <property type="entry name" value="Condensation_dom"/>
</dbReference>
<evidence type="ECO:0000259" key="1">
    <source>
        <dbReference type="Pfam" id="PF00668"/>
    </source>
</evidence>
<dbReference type="Gene3D" id="3.30.559.10">
    <property type="entry name" value="Chloramphenicol acetyltransferase-like domain"/>
    <property type="match status" value="1"/>
</dbReference>
<protein>
    <recommendedName>
        <fullName evidence="1">Condensation domain-containing protein</fullName>
    </recommendedName>
</protein>
<comment type="caution">
    <text evidence="2">The sequence shown here is derived from an EMBL/GenBank/DDBJ whole genome shotgun (WGS) entry which is preliminary data.</text>
</comment>
<dbReference type="GO" id="GO:0003824">
    <property type="term" value="F:catalytic activity"/>
    <property type="evidence" value="ECO:0007669"/>
    <property type="project" value="InterPro"/>
</dbReference>
<evidence type="ECO:0000313" key="3">
    <source>
        <dbReference type="Proteomes" id="UP000221763"/>
    </source>
</evidence>
<dbReference type="Proteomes" id="UP000221763">
    <property type="component" value="Unassembled WGS sequence"/>
</dbReference>
<feature type="domain" description="Condensation" evidence="1">
    <location>
        <begin position="84"/>
        <end position="323"/>
    </location>
</feature>
<dbReference type="InterPro" id="IPR023213">
    <property type="entry name" value="CAT-like_dom_sf"/>
</dbReference>
<dbReference type="GO" id="GO:0008610">
    <property type="term" value="P:lipid biosynthetic process"/>
    <property type="evidence" value="ECO:0007669"/>
    <property type="project" value="UniProtKB-ARBA"/>
</dbReference>
<dbReference type="SUPFAM" id="SSF52777">
    <property type="entry name" value="CoA-dependent acyltransferases"/>
    <property type="match status" value="2"/>
</dbReference>
<dbReference type="Gene3D" id="3.30.559.30">
    <property type="entry name" value="Nonribosomal peptide synthetase, condensation domain"/>
    <property type="match status" value="1"/>
</dbReference>
<reference evidence="2 3" key="1">
    <citation type="submission" date="2017-10" db="EMBL/GenBank/DDBJ databases">
        <title>Whole-genome sequence of three Streptococcus macedonicus strains isolated from Italian cheeses of the Veneto region.</title>
        <authorList>
            <person name="Treu L."/>
            <person name="De Diego-Diaz B."/>
            <person name="Papadimitriou K."/>
            <person name="Tsakalidou E."/>
            <person name="Corich V."/>
            <person name="Giacomini A."/>
        </authorList>
    </citation>
    <scope>NUCLEOTIDE SEQUENCE [LARGE SCALE GENOMIC DNA]</scope>
    <source>
        <strain evidence="2 3">19AS</strain>
    </source>
</reference>
<sequence length="387" mass="45808">MNYNISPIQRDFYLECMLNPLANKKFNINMIFTLKIKSESSEQEILEAICSTVNNQPLLLSRPCIENSKILLNFTNNFSIKEIAIGKFTNFLEKDDMFNVPFDLVNDKRLFRIKLIKHSQDRYYLLMSAHHFIFDFYSAKAFSQQIIDTLQGNITFTKKDFTKEYLLTINKFLEKQNSLKYENIFLKRLSKIRKVNEKIFSDFTKFEKIEISKKIVMEQSNDNNYRSALLISAFGYTFSRYINKEYIIVGVPVPNRIKSNRKLISSLVTTYPVIIDSKWSIEECIKCVYKQLIENLKMQFYDFNQKFYQYSKFDMMFTYYPSKFAISNSSAEIKMDNLFTIDSPSPIHLMLNDDNLLLAEFQTNLIINKNDFLEESLHVLLERNTLQ</sequence>
<accession>A0AAP8FW93</accession>
<organism evidence="2 3">
    <name type="scientific">Streptococcus macedonicus</name>
    <name type="common">Streptococcus gallolyticus macedonicus</name>
    <dbReference type="NCBI Taxonomy" id="59310"/>
    <lineage>
        <taxon>Bacteria</taxon>
        <taxon>Bacillati</taxon>
        <taxon>Bacillota</taxon>
        <taxon>Bacilli</taxon>
        <taxon>Lactobacillales</taxon>
        <taxon>Streptococcaceae</taxon>
        <taxon>Streptococcus</taxon>
    </lineage>
</organism>
<dbReference type="AlphaFoldDB" id="A0AAP8FW93"/>
<gene>
    <name evidence="2" type="ORF">CS009_11690</name>
</gene>
<dbReference type="EMBL" id="PEBN01000091">
    <property type="protein sequence ID" value="PHV55161.1"/>
    <property type="molecule type" value="Genomic_DNA"/>
</dbReference>
<evidence type="ECO:0000313" key="2">
    <source>
        <dbReference type="EMBL" id="PHV55161.1"/>
    </source>
</evidence>
<name>A0AAP8FW93_STRMC</name>
<dbReference type="RefSeq" id="WP_065972676.1">
    <property type="nucleotide sequence ID" value="NZ_PEBN01000091.1"/>
</dbReference>